<feature type="transmembrane region" description="Helical" evidence="7">
    <location>
        <begin position="47"/>
        <end position="65"/>
    </location>
</feature>
<dbReference type="InterPro" id="IPR036259">
    <property type="entry name" value="MFS_trans_sf"/>
</dbReference>
<dbReference type="AlphaFoldDB" id="A0A9W6W906"/>
<evidence type="ECO:0000256" key="4">
    <source>
        <dbReference type="ARBA" id="ARBA00022989"/>
    </source>
</evidence>
<dbReference type="PANTHER" id="PTHR23513:SF6">
    <property type="entry name" value="MAJOR FACILITATOR SUPERFAMILY ASSOCIATED DOMAIN-CONTAINING PROTEIN"/>
    <property type="match status" value="1"/>
</dbReference>
<feature type="transmembrane region" description="Helical" evidence="7">
    <location>
        <begin position="251"/>
        <end position="274"/>
    </location>
</feature>
<evidence type="ECO:0000256" key="7">
    <source>
        <dbReference type="SAM" id="Phobius"/>
    </source>
</evidence>
<dbReference type="InterPro" id="IPR011701">
    <property type="entry name" value="MFS"/>
</dbReference>
<feature type="transmembrane region" description="Helical" evidence="7">
    <location>
        <begin position="370"/>
        <end position="389"/>
    </location>
</feature>
<dbReference type="RefSeq" id="WP_285662629.1">
    <property type="nucleotide sequence ID" value="NZ_BSTX01000001.1"/>
</dbReference>
<dbReference type="PROSITE" id="PS50850">
    <property type="entry name" value="MFS"/>
    <property type="match status" value="2"/>
</dbReference>
<keyword evidence="2" id="KW-1003">Cell membrane</keyword>
<dbReference type="PANTHER" id="PTHR23513">
    <property type="entry name" value="INTEGRAL MEMBRANE EFFLUX PROTEIN-RELATED"/>
    <property type="match status" value="1"/>
</dbReference>
<dbReference type="InterPro" id="IPR020846">
    <property type="entry name" value="MFS_dom"/>
</dbReference>
<evidence type="ECO:0000313" key="10">
    <source>
        <dbReference type="Proteomes" id="UP001165079"/>
    </source>
</evidence>
<feature type="domain" description="Major facilitator superfamily (MFS) profile" evidence="8">
    <location>
        <begin position="199"/>
        <end position="426"/>
    </location>
</feature>
<evidence type="ECO:0000256" key="1">
    <source>
        <dbReference type="ARBA" id="ARBA00004651"/>
    </source>
</evidence>
<feature type="transmembrane region" description="Helical" evidence="7">
    <location>
        <begin position="72"/>
        <end position="91"/>
    </location>
</feature>
<feature type="transmembrane region" description="Helical" evidence="7">
    <location>
        <begin position="159"/>
        <end position="183"/>
    </location>
</feature>
<accession>A0A9W6W906</accession>
<protein>
    <submittedName>
        <fullName evidence="9">MFS transporter</fullName>
    </submittedName>
</protein>
<feature type="transmembrane region" description="Helical" evidence="7">
    <location>
        <begin position="340"/>
        <end position="364"/>
    </location>
</feature>
<feature type="transmembrane region" description="Helical" evidence="7">
    <location>
        <begin position="216"/>
        <end position="239"/>
    </location>
</feature>
<comment type="caution">
    <text evidence="9">The sequence shown here is derived from an EMBL/GenBank/DDBJ whole genome shotgun (WGS) entry which is preliminary data.</text>
</comment>
<reference evidence="9" key="1">
    <citation type="submission" date="2023-03" db="EMBL/GenBank/DDBJ databases">
        <title>Actinorhabdospora filicis NBRC 111898.</title>
        <authorList>
            <person name="Ichikawa N."/>
            <person name="Sato H."/>
            <person name="Tonouchi N."/>
        </authorList>
    </citation>
    <scope>NUCLEOTIDE SEQUENCE</scope>
    <source>
        <strain evidence="9">NBRC 111898</strain>
    </source>
</reference>
<dbReference type="Gene3D" id="1.20.1250.20">
    <property type="entry name" value="MFS general substrate transporter like domains"/>
    <property type="match status" value="2"/>
</dbReference>
<sequence>MRALLANRNLRFYIVGQTLSGVGSSALWLAVAIWVNAVTGSAAKAGLAMFAFGLSVIAGPLVGLVVDRVKRLPLLIWSNLVGIVLIAPLLLVDAKDALWAVLAIMFGYGVINRIVNSAQSALLTTIVPDDLLAGANGILRSLQESMRIIVPLLGAGLYTWMGIEAVVILDMATFLVAPLLFLLMKVNEPKPVPPEKGEKVTTAALAGFKYLFAHRILLAVMGGATIAALVFGFTEAGMFAVATEGLGQPSAFVGVMGMVQGAGSIVIGFLIGMFAKRLGEVWMVTIGLAGFGAAIFATITPLIPVVLAASFVAGLTLPMASVGAVTVLQRYTPSNLQGRVYSAADIAYTGALTASTGLGSLLIQLVHYKAMYAVALGVSVLGALIALLGRNAPIPPGSLADHEIHPAEKPAEKEGTETMEAAPEPA</sequence>
<feature type="transmembrane region" description="Helical" evidence="7">
    <location>
        <begin position="305"/>
        <end position="328"/>
    </location>
</feature>
<evidence type="ECO:0000259" key="8">
    <source>
        <dbReference type="PROSITE" id="PS50850"/>
    </source>
</evidence>
<feature type="compositionally biased region" description="Basic and acidic residues" evidence="6">
    <location>
        <begin position="400"/>
        <end position="416"/>
    </location>
</feature>
<dbReference type="GO" id="GO:0022857">
    <property type="term" value="F:transmembrane transporter activity"/>
    <property type="evidence" value="ECO:0007669"/>
    <property type="project" value="InterPro"/>
</dbReference>
<dbReference type="Pfam" id="PF07690">
    <property type="entry name" value="MFS_1"/>
    <property type="match status" value="2"/>
</dbReference>
<dbReference type="CDD" id="cd06173">
    <property type="entry name" value="MFS_MefA_like"/>
    <property type="match status" value="1"/>
</dbReference>
<dbReference type="EMBL" id="BSTX01000001">
    <property type="protein sequence ID" value="GLZ77528.1"/>
    <property type="molecule type" value="Genomic_DNA"/>
</dbReference>
<evidence type="ECO:0000256" key="6">
    <source>
        <dbReference type="SAM" id="MobiDB-lite"/>
    </source>
</evidence>
<evidence type="ECO:0000256" key="3">
    <source>
        <dbReference type="ARBA" id="ARBA00022692"/>
    </source>
</evidence>
<gene>
    <name evidence="9" type="ORF">Afil01_23350</name>
</gene>
<feature type="transmembrane region" description="Helical" evidence="7">
    <location>
        <begin position="281"/>
        <end position="299"/>
    </location>
</feature>
<evidence type="ECO:0000256" key="2">
    <source>
        <dbReference type="ARBA" id="ARBA00022475"/>
    </source>
</evidence>
<keyword evidence="10" id="KW-1185">Reference proteome</keyword>
<keyword evidence="3 7" id="KW-0812">Transmembrane</keyword>
<dbReference type="SUPFAM" id="SSF103473">
    <property type="entry name" value="MFS general substrate transporter"/>
    <property type="match status" value="1"/>
</dbReference>
<name>A0A9W6W906_9ACTN</name>
<evidence type="ECO:0000256" key="5">
    <source>
        <dbReference type="ARBA" id="ARBA00023136"/>
    </source>
</evidence>
<keyword evidence="5 7" id="KW-0472">Membrane</keyword>
<dbReference type="GO" id="GO:0005886">
    <property type="term" value="C:plasma membrane"/>
    <property type="evidence" value="ECO:0007669"/>
    <property type="project" value="UniProtKB-SubCell"/>
</dbReference>
<dbReference type="Proteomes" id="UP001165079">
    <property type="component" value="Unassembled WGS sequence"/>
</dbReference>
<proteinExistence type="predicted"/>
<feature type="region of interest" description="Disordered" evidence="6">
    <location>
        <begin position="398"/>
        <end position="426"/>
    </location>
</feature>
<feature type="transmembrane region" description="Helical" evidence="7">
    <location>
        <begin position="12"/>
        <end position="35"/>
    </location>
</feature>
<comment type="subcellular location">
    <subcellularLocation>
        <location evidence="1">Cell membrane</location>
        <topology evidence="1">Multi-pass membrane protein</topology>
    </subcellularLocation>
</comment>
<keyword evidence="4 7" id="KW-1133">Transmembrane helix</keyword>
<evidence type="ECO:0000313" key="9">
    <source>
        <dbReference type="EMBL" id="GLZ77528.1"/>
    </source>
</evidence>
<feature type="domain" description="Major facilitator superfamily (MFS) profile" evidence="8">
    <location>
        <begin position="1"/>
        <end position="190"/>
    </location>
</feature>
<organism evidence="9 10">
    <name type="scientific">Actinorhabdospora filicis</name>
    <dbReference type="NCBI Taxonomy" id="1785913"/>
    <lineage>
        <taxon>Bacteria</taxon>
        <taxon>Bacillati</taxon>
        <taxon>Actinomycetota</taxon>
        <taxon>Actinomycetes</taxon>
        <taxon>Micromonosporales</taxon>
        <taxon>Micromonosporaceae</taxon>
        <taxon>Actinorhabdospora</taxon>
    </lineage>
</organism>